<dbReference type="Pfam" id="PF01965">
    <property type="entry name" value="DJ-1_PfpI"/>
    <property type="match status" value="1"/>
</dbReference>
<protein>
    <recommendedName>
        <fullName evidence="2">DJ-1/PfpI domain-containing protein</fullName>
    </recommendedName>
</protein>
<gene>
    <name evidence="3" type="ORF">LCGC14_0123770</name>
</gene>
<dbReference type="AlphaFoldDB" id="A0A0F9V9C3"/>
<sequence length="195" mass="21133">MAAKTILMLVGDFVEDYEAMVPFQMLTLVGHTVHAVCPDKTAGQSVRTAVHDFEGDQTYSEKRGHNFALTATFDEVDPADYDALVIPGGRSPEYLRLNPRVVEIVRHFIDTDKPIAAICHGQQLLIAADGLAGKTCTAYPALQPDVERAGANWIAPNETFSNAVVDGQLVTASAWPAHPAWIAEFCKLLGSTIEP</sequence>
<comment type="similarity">
    <text evidence="1">Belongs to the peptidase C56 family.</text>
</comment>
<evidence type="ECO:0000313" key="3">
    <source>
        <dbReference type="EMBL" id="KKO00605.1"/>
    </source>
</evidence>
<organism evidence="3">
    <name type="scientific">marine sediment metagenome</name>
    <dbReference type="NCBI Taxonomy" id="412755"/>
    <lineage>
        <taxon>unclassified sequences</taxon>
        <taxon>metagenomes</taxon>
        <taxon>ecological metagenomes</taxon>
    </lineage>
</organism>
<dbReference type="InterPro" id="IPR006286">
    <property type="entry name" value="C56_PfpI-like"/>
</dbReference>
<comment type="caution">
    <text evidence="3">The sequence shown here is derived from an EMBL/GenBank/DDBJ whole genome shotgun (WGS) entry which is preliminary data.</text>
</comment>
<evidence type="ECO:0000256" key="1">
    <source>
        <dbReference type="ARBA" id="ARBA00008542"/>
    </source>
</evidence>
<name>A0A0F9V9C3_9ZZZZ</name>
<dbReference type="PANTHER" id="PTHR42733:SF2">
    <property type="entry name" value="DJ-1_THIJ_PFPI FAMILY PROTEIN"/>
    <property type="match status" value="1"/>
</dbReference>
<feature type="domain" description="DJ-1/PfpI" evidence="2">
    <location>
        <begin position="4"/>
        <end position="187"/>
    </location>
</feature>
<dbReference type="NCBIfam" id="TIGR01382">
    <property type="entry name" value="PfpI"/>
    <property type="match status" value="1"/>
</dbReference>
<dbReference type="CDD" id="cd03169">
    <property type="entry name" value="GATase1_PfpI_1"/>
    <property type="match status" value="1"/>
</dbReference>
<dbReference type="PROSITE" id="PS51273">
    <property type="entry name" value="GATASE_TYPE_1"/>
    <property type="match status" value="1"/>
</dbReference>
<dbReference type="InterPro" id="IPR002818">
    <property type="entry name" value="DJ-1/PfpI"/>
</dbReference>
<proteinExistence type="inferred from homology"/>
<dbReference type="SUPFAM" id="SSF52317">
    <property type="entry name" value="Class I glutamine amidotransferase-like"/>
    <property type="match status" value="1"/>
</dbReference>
<dbReference type="InterPro" id="IPR029062">
    <property type="entry name" value="Class_I_gatase-like"/>
</dbReference>
<dbReference type="PROSITE" id="PS51276">
    <property type="entry name" value="PEPTIDASE_C56_PFPI"/>
    <property type="match status" value="1"/>
</dbReference>
<dbReference type="PANTHER" id="PTHR42733">
    <property type="entry name" value="DJ-1 PROTEIN"/>
    <property type="match status" value="1"/>
</dbReference>
<reference evidence="3" key="1">
    <citation type="journal article" date="2015" name="Nature">
        <title>Complex archaea that bridge the gap between prokaryotes and eukaryotes.</title>
        <authorList>
            <person name="Spang A."/>
            <person name="Saw J.H."/>
            <person name="Jorgensen S.L."/>
            <person name="Zaremba-Niedzwiedzka K."/>
            <person name="Martijn J."/>
            <person name="Lind A.E."/>
            <person name="van Eijk R."/>
            <person name="Schleper C."/>
            <person name="Guy L."/>
            <person name="Ettema T.J."/>
        </authorList>
    </citation>
    <scope>NUCLEOTIDE SEQUENCE</scope>
</reference>
<dbReference type="EMBL" id="LAZR01000039">
    <property type="protein sequence ID" value="KKO00605.1"/>
    <property type="molecule type" value="Genomic_DNA"/>
</dbReference>
<accession>A0A0F9V9C3</accession>
<evidence type="ECO:0000259" key="2">
    <source>
        <dbReference type="Pfam" id="PF01965"/>
    </source>
</evidence>
<dbReference type="Gene3D" id="3.40.50.880">
    <property type="match status" value="1"/>
</dbReference>